<dbReference type="PROSITE" id="PS51017">
    <property type="entry name" value="CCT"/>
    <property type="match status" value="1"/>
</dbReference>
<dbReference type="InterPro" id="IPR045281">
    <property type="entry name" value="CONSTANS-like"/>
</dbReference>
<name>A0A6G1FAK3_9ORYZ</name>
<keyword evidence="2 3" id="KW-0539">Nucleus</keyword>
<evidence type="ECO:0000256" key="4">
    <source>
        <dbReference type="SAM" id="MobiDB-lite"/>
    </source>
</evidence>
<organism evidence="6 7">
    <name type="scientific">Oryza meyeriana var. granulata</name>
    <dbReference type="NCBI Taxonomy" id="110450"/>
    <lineage>
        <taxon>Eukaryota</taxon>
        <taxon>Viridiplantae</taxon>
        <taxon>Streptophyta</taxon>
        <taxon>Embryophyta</taxon>
        <taxon>Tracheophyta</taxon>
        <taxon>Spermatophyta</taxon>
        <taxon>Magnoliopsida</taxon>
        <taxon>Liliopsida</taxon>
        <taxon>Poales</taxon>
        <taxon>Poaceae</taxon>
        <taxon>BOP clade</taxon>
        <taxon>Oryzoideae</taxon>
        <taxon>Oryzeae</taxon>
        <taxon>Oryzinae</taxon>
        <taxon>Oryza</taxon>
        <taxon>Oryza meyeriana</taxon>
    </lineage>
</organism>
<evidence type="ECO:0000259" key="5">
    <source>
        <dbReference type="PROSITE" id="PS51017"/>
    </source>
</evidence>
<dbReference type="GO" id="GO:0005634">
    <property type="term" value="C:nucleus"/>
    <property type="evidence" value="ECO:0007669"/>
    <property type="project" value="UniProtKB-SubCell"/>
</dbReference>
<keyword evidence="7" id="KW-1185">Reference proteome</keyword>
<dbReference type="Proteomes" id="UP000479710">
    <property type="component" value="Unassembled WGS sequence"/>
</dbReference>
<feature type="region of interest" description="Disordered" evidence="4">
    <location>
        <begin position="102"/>
        <end position="140"/>
    </location>
</feature>
<dbReference type="PANTHER" id="PTHR31319">
    <property type="entry name" value="ZINC FINGER PROTEIN CONSTANS-LIKE 4"/>
    <property type="match status" value="1"/>
</dbReference>
<dbReference type="AlphaFoldDB" id="A0A6G1FAK3"/>
<accession>A0A6G1FAK3</accession>
<reference evidence="6 7" key="1">
    <citation type="submission" date="2019-11" db="EMBL/GenBank/DDBJ databases">
        <title>Whole genome sequence of Oryza granulata.</title>
        <authorList>
            <person name="Li W."/>
        </authorList>
    </citation>
    <scope>NUCLEOTIDE SEQUENCE [LARGE SCALE GENOMIC DNA]</scope>
    <source>
        <strain evidence="7">cv. Menghai</strain>
        <tissue evidence="6">Leaf</tissue>
    </source>
</reference>
<dbReference type="EMBL" id="SPHZ02000001">
    <property type="protein sequence ID" value="KAF0933930.1"/>
    <property type="molecule type" value="Genomic_DNA"/>
</dbReference>
<evidence type="ECO:0000313" key="6">
    <source>
        <dbReference type="EMBL" id="KAF0933930.1"/>
    </source>
</evidence>
<protein>
    <recommendedName>
        <fullName evidence="5">CCT domain-containing protein</fullName>
    </recommendedName>
</protein>
<evidence type="ECO:0000313" key="7">
    <source>
        <dbReference type="Proteomes" id="UP000479710"/>
    </source>
</evidence>
<evidence type="ECO:0000256" key="3">
    <source>
        <dbReference type="PROSITE-ProRule" id="PRU00357"/>
    </source>
</evidence>
<comment type="caution">
    <text evidence="6">The sequence shown here is derived from an EMBL/GenBank/DDBJ whole genome shotgun (WGS) entry which is preliminary data.</text>
</comment>
<dbReference type="OrthoDB" id="153872at2759"/>
<dbReference type="GO" id="GO:0003700">
    <property type="term" value="F:DNA-binding transcription factor activity"/>
    <property type="evidence" value="ECO:0007669"/>
    <property type="project" value="TreeGrafter"/>
</dbReference>
<gene>
    <name evidence="6" type="ORF">E2562_020844</name>
</gene>
<proteinExistence type="predicted"/>
<dbReference type="GO" id="GO:0009909">
    <property type="term" value="P:regulation of flower development"/>
    <property type="evidence" value="ECO:0007669"/>
    <property type="project" value="InterPro"/>
</dbReference>
<dbReference type="PANTHER" id="PTHR31319:SF114">
    <property type="entry name" value="OS12G0262400 PROTEIN"/>
    <property type="match status" value="1"/>
</dbReference>
<dbReference type="InterPro" id="IPR010402">
    <property type="entry name" value="CCT_domain"/>
</dbReference>
<evidence type="ECO:0000256" key="2">
    <source>
        <dbReference type="ARBA" id="ARBA00023242"/>
    </source>
</evidence>
<sequence>MYHCWDSGGSGSTSTSSSSSRPFNSVKTDGASLPVSSHQPPSPSGHLPPEEKLPTAAVGRYSAEDRRERIEKYRSKRNHRNFDKKITYACRKTLADSRPRVKGRFARNSAGDGDCSLSKEAEVLSPPPPPNTMCNEDDDMPEWWPAVQEALARQEEDDDLLSAYLGVSSINLYSPRGHS</sequence>
<comment type="subcellular location">
    <subcellularLocation>
        <location evidence="1 3">Nucleus</location>
    </subcellularLocation>
</comment>
<evidence type="ECO:0000256" key="1">
    <source>
        <dbReference type="ARBA" id="ARBA00004123"/>
    </source>
</evidence>
<feature type="region of interest" description="Disordered" evidence="4">
    <location>
        <begin position="1"/>
        <end position="67"/>
    </location>
</feature>
<feature type="domain" description="CCT" evidence="5">
    <location>
        <begin position="66"/>
        <end position="108"/>
    </location>
</feature>
<dbReference type="Pfam" id="PF06203">
    <property type="entry name" value="CCT"/>
    <property type="match status" value="1"/>
</dbReference>